<feature type="non-terminal residue" evidence="1">
    <location>
        <position position="1"/>
    </location>
</feature>
<accession>A0ABD6B5W6</accession>
<name>A0ABD6B5W6_9EURY</name>
<organism evidence="1 2">
    <name type="scientific">Halolamina salina</name>
    <dbReference type="NCBI Taxonomy" id="1220023"/>
    <lineage>
        <taxon>Archaea</taxon>
        <taxon>Methanobacteriati</taxon>
        <taxon>Methanobacteriota</taxon>
        <taxon>Stenosarchaea group</taxon>
        <taxon>Halobacteria</taxon>
        <taxon>Halobacteriales</taxon>
        <taxon>Haloferacaceae</taxon>
    </lineage>
</organism>
<gene>
    <name evidence="1" type="ORF">ACFR9S_08315</name>
</gene>
<evidence type="ECO:0000313" key="1">
    <source>
        <dbReference type="EMBL" id="MFD1526304.1"/>
    </source>
</evidence>
<comment type="caution">
    <text evidence="1">The sequence shown here is derived from an EMBL/GenBank/DDBJ whole genome shotgun (WGS) entry which is preliminary data.</text>
</comment>
<dbReference type="AlphaFoldDB" id="A0ABD6B5W6"/>
<evidence type="ECO:0000313" key="2">
    <source>
        <dbReference type="Proteomes" id="UP001597111"/>
    </source>
</evidence>
<dbReference type="EMBL" id="JBHUDH010000082">
    <property type="protein sequence ID" value="MFD1526304.1"/>
    <property type="molecule type" value="Genomic_DNA"/>
</dbReference>
<protein>
    <submittedName>
        <fullName evidence="1">Uncharacterized protein</fullName>
    </submittedName>
</protein>
<dbReference type="Proteomes" id="UP001597111">
    <property type="component" value="Unassembled WGS sequence"/>
</dbReference>
<reference evidence="1 2" key="1">
    <citation type="journal article" date="2019" name="Int. J. Syst. Evol. Microbiol.">
        <title>The Global Catalogue of Microorganisms (GCM) 10K type strain sequencing project: providing services to taxonomists for standard genome sequencing and annotation.</title>
        <authorList>
            <consortium name="The Broad Institute Genomics Platform"/>
            <consortium name="The Broad Institute Genome Sequencing Center for Infectious Disease"/>
            <person name="Wu L."/>
            <person name="Ma J."/>
        </authorList>
    </citation>
    <scope>NUCLEOTIDE SEQUENCE [LARGE SCALE GENOMIC DNA]</scope>
    <source>
        <strain evidence="1 2">CGMCC 1.12285</strain>
    </source>
</reference>
<dbReference type="RefSeq" id="WP_379818406.1">
    <property type="nucleotide sequence ID" value="NZ_JBHUDH010000082.1"/>
</dbReference>
<keyword evidence="2" id="KW-1185">Reference proteome</keyword>
<proteinExistence type="predicted"/>
<sequence>RAFGGAFGIGRTFGVERAVGDDGVSGRRARMNRRRRTVLFRFVPRESHTMSHSATPMEGA</sequence>